<keyword evidence="3" id="KW-1185">Reference proteome</keyword>
<sequence>MWTALCILLLYIPIRSNEMFYKGVQYPWVIKERPQCRNETLCPNWPKYTWKAYFRKLLEIGSENFVLGGYVIANSTIVKDVIFYPEWNRTGFRDLRKRVKERNGTILSSLGEVYDEVFNKTVFLKSVRDFLKKYPVDGFVITPWKETGNNTEIVLELIRAIKELKLMAALSFSSIYWYIAQKSGLAGTADLSFVYLLPDASMITTFNTDGFAEEAIKNATLAGTKRRKMILTIPLLAEPTYFPTSVAGYSDMVYDLHADGHMWSVLHVPSLVVLAHATTSEFYKMVRYPWAVKEGPFCFNKNLCPKEQSYAWDFYFDKLIDIGARSFVLGGKTFNKTVFLESSTDFLKKYPVDGFMINVQGRSDDRDVLEVIRAIKDLDLTAAVFAPTDWYVVKKSGLAATADINFVGLWPEVGNDLMAAIFNTDEFVEEVIENAILAGAKPESMILAVSAQPLLFEVFPNPSLLSQIPLLARATYVTADLGYSSMIYDFHADPKGNGSVLFNEDNGYYFFSQTRAIDKLRLVTQYGLRGVMLDHQKTFVTDLHPWDEASLFYILARSSVGNYSTFM</sequence>
<feature type="chain" id="PRO_5029464536" description="Chitinase" evidence="1">
    <location>
        <begin position="17"/>
        <end position="567"/>
    </location>
</feature>
<accession>A0A7J6MMH8</accession>
<dbReference type="EMBL" id="JAAPAO010000110">
    <property type="protein sequence ID" value="KAF4672420.1"/>
    <property type="molecule type" value="Genomic_DNA"/>
</dbReference>
<name>A0A7J6MMH8_PERCH</name>
<keyword evidence="1" id="KW-0732">Signal</keyword>
<feature type="signal peptide" evidence="1">
    <location>
        <begin position="1"/>
        <end position="16"/>
    </location>
</feature>
<comment type="caution">
    <text evidence="2">The sequence shown here is derived from an EMBL/GenBank/DDBJ whole genome shotgun (WGS) entry which is preliminary data.</text>
</comment>
<evidence type="ECO:0008006" key="4">
    <source>
        <dbReference type="Google" id="ProtNLM"/>
    </source>
</evidence>
<evidence type="ECO:0000313" key="3">
    <source>
        <dbReference type="Proteomes" id="UP000591131"/>
    </source>
</evidence>
<evidence type="ECO:0000313" key="2">
    <source>
        <dbReference type="EMBL" id="KAF4672420.1"/>
    </source>
</evidence>
<reference evidence="2 3" key="1">
    <citation type="submission" date="2020-04" db="EMBL/GenBank/DDBJ databases">
        <title>Perkinsus chesapeaki whole genome sequence.</title>
        <authorList>
            <person name="Bogema D.R."/>
        </authorList>
    </citation>
    <scope>NUCLEOTIDE SEQUENCE [LARGE SCALE GENOMIC DNA]</scope>
    <source>
        <strain evidence="2">ATCC PRA-425</strain>
    </source>
</reference>
<dbReference type="InterPro" id="IPR017853">
    <property type="entry name" value="GH"/>
</dbReference>
<dbReference type="AlphaFoldDB" id="A0A7J6MMH8"/>
<dbReference type="Proteomes" id="UP000591131">
    <property type="component" value="Unassembled WGS sequence"/>
</dbReference>
<protein>
    <recommendedName>
        <fullName evidence="4">Chitinase</fullName>
    </recommendedName>
</protein>
<organism evidence="2 3">
    <name type="scientific">Perkinsus chesapeaki</name>
    <name type="common">Clam parasite</name>
    <name type="synonym">Perkinsus andrewsi</name>
    <dbReference type="NCBI Taxonomy" id="330153"/>
    <lineage>
        <taxon>Eukaryota</taxon>
        <taxon>Sar</taxon>
        <taxon>Alveolata</taxon>
        <taxon>Perkinsozoa</taxon>
        <taxon>Perkinsea</taxon>
        <taxon>Perkinsida</taxon>
        <taxon>Perkinsidae</taxon>
        <taxon>Perkinsus</taxon>
    </lineage>
</organism>
<dbReference type="SUPFAM" id="SSF51445">
    <property type="entry name" value="(Trans)glycosidases"/>
    <property type="match status" value="2"/>
</dbReference>
<evidence type="ECO:0000256" key="1">
    <source>
        <dbReference type="SAM" id="SignalP"/>
    </source>
</evidence>
<proteinExistence type="predicted"/>
<gene>
    <name evidence="2" type="ORF">FOL47_000587</name>
</gene>